<keyword evidence="6" id="KW-0472">Membrane</keyword>
<dbReference type="PANTHER" id="PTHR12953:SF0">
    <property type="entry name" value="SUN DOMAIN-CONTAINING OSSIFICATION FACTOR"/>
    <property type="match status" value="1"/>
</dbReference>
<feature type="region of interest" description="Disordered" evidence="12">
    <location>
        <begin position="104"/>
        <end position="126"/>
    </location>
</feature>
<evidence type="ECO:0000256" key="10">
    <source>
        <dbReference type="ARBA" id="ARBA00064635"/>
    </source>
</evidence>
<dbReference type="SUPFAM" id="SSF49785">
    <property type="entry name" value="Galactose-binding domain-like"/>
    <property type="match status" value="1"/>
</dbReference>
<dbReference type="AlphaFoldDB" id="A0AAN9TV49"/>
<evidence type="ECO:0000256" key="4">
    <source>
        <dbReference type="ARBA" id="ARBA00022824"/>
    </source>
</evidence>
<dbReference type="Pfam" id="PF07738">
    <property type="entry name" value="Sad1_UNC"/>
    <property type="match status" value="1"/>
</dbReference>
<keyword evidence="7" id="KW-0325">Glycoprotein</keyword>
<feature type="domain" description="SUN" evidence="13">
    <location>
        <begin position="105"/>
        <end position="265"/>
    </location>
</feature>
<feature type="compositionally biased region" description="Low complexity" evidence="12">
    <location>
        <begin position="27"/>
        <end position="44"/>
    </location>
</feature>
<evidence type="ECO:0000256" key="2">
    <source>
        <dbReference type="ARBA" id="ARBA00022692"/>
    </source>
</evidence>
<evidence type="ECO:0000256" key="1">
    <source>
        <dbReference type="ARBA" id="ARBA00004389"/>
    </source>
</evidence>
<evidence type="ECO:0000256" key="3">
    <source>
        <dbReference type="ARBA" id="ARBA00022729"/>
    </source>
</evidence>
<accession>A0AAN9TV49</accession>
<evidence type="ECO:0000313" key="14">
    <source>
        <dbReference type="EMBL" id="KAK7586058.1"/>
    </source>
</evidence>
<dbReference type="InterPro" id="IPR012919">
    <property type="entry name" value="SUN_dom"/>
</dbReference>
<evidence type="ECO:0000259" key="13">
    <source>
        <dbReference type="PROSITE" id="PS51469"/>
    </source>
</evidence>
<dbReference type="PROSITE" id="PS51469">
    <property type="entry name" value="SUN"/>
    <property type="match status" value="1"/>
</dbReference>
<dbReference type="GO" id="GO:0034975">
    <property type="term" value="P:protein folding in endoplasmic reticulum"/>
    <property type="evidence" value="ECO:0007669"/>
    <property type="project" value="TreeGrafter"/>
</dbReference>
<evidence type="ECO:0000256" key="6">
    <source>
        <dbReference type="ARBA" id="ARBA00023136"/>
    </source>
</evidence>
<keyword evidence="11" id="KW-0175">Coiled coil</keyword>
<protein>
    <recommendedName>
        <fullName evidence="13">SUN domain-containing protein</fullName>
    </recommendedName>
</protein>
<evidence type="ECO:0000256" key="8">
    <source>
        <dbReference type="ARBA" id="ARBA00046288"/>
    </source>
</evidence>
<gene>
    <name evidence="14" type="ORF">V9T40_003934</name>
</gene>
<evidence type="ECO:0000256" key="7">
    <source>
        <dbReference type="ARBA" id="ARBA00023180"/>
    </source>
</evidence>
<sequence>MSDIDFNTMPSKTDNVKIEATVMLEESNAAATASSRTESSSESSQLGMVSNFEPPVEDLNTTFQTHKLDDQNVENKTNIIAADATAEDIPSFREWAEKHLAAEEKERGEDNNTNVAGNNKVPKMRNKNYASPDCGAKLLSTNSEAKAAGSFLSSSRDEYLLSPCNSRIWFVVELCEAVQLKKIELANFELFSSSPRDFSVSISDHFPSRDWSLIGQFTAKDEKSIQSFSVTPRHFTKYIKVEFHTHYGREHFCPISLFRVYGTSEFEVLETVDNNDVLGVGSLESDEFEQNANNEELYDDDVTEPIMNESDSKSTKTIESSNNLFGSARDVVINIVKKAAEALGNGPRLNRSDFGVNHQPNGTSICKHETVPSACITLKYLISCSNCEQSYFESVYHLISCHLQELERMLLNKFVRVSMLRSNICAALTRSSNQYIIHLLTNEIVTALCHLLDIETGLAEENVTLASLNKQKSLPSLDIPVAGNTSIHGFAEENYVPEVETDSFSRTEMPGGFVSSHSSTASKVIQHSKIINSAPFTSADVKLTQVSIDGKTRVDGGSVAAQIKPTKTSSLESQHPVRVDASVPSGGFISATSEPSPVENVDQNRAKVIRSEGTFSALVRVLLYVKIVENQVSSNDDLSNKDSGAGIEQGHGAEISDDGVAIDSLISEWEKSEGAQPVQSATAASKPIQQKESVFVRLANRIKTLERNMSLSGQYLEELSRRYKKQVEDMQRVLTEAADDRQKSMAREAKLSEEVATLNRHVAELTTAVEGLVVEREGWSHKAMMIGEHSLIIFLEVAIFVLIVCVCRGIPNVEISKRKFSLDWNRGKTRLEDETNAPSVSLKRRQSFNDLTASAKPTAKRRPSEEALKMDGATHQDLLIYEAHRGSKTGRKRRKRKELLLKSNANAINLETGGDTVLKKKTNLSTMNAPLSRSASTSEIDDHCWTRIDCNGGSHGRRYLTSSVNGANDGDGEFKENNNMKTTDDREWPTYLQTATSARTKRLSCKYNGKNVLSPVYDVSSDPDSSVPSTPVKEKKINGLKKIVKKFF</sequence>
<evidence type="ECO:0000256" key="11">
    <source>
        <dbReference type="SAM" id="Coils"/>
    </source>
</evidence>
<dbReference type="Gene3D" id="2.60.120.260">
    <property type="entry name" value="Galactose-binding domain-like"/>
    <property type="match status" value="1"/>
</dbReference>
<feature type="coiled-coil region" evidence="11">
    <location>
        <begin position="688"/>
        <end position="740"/>
    </location>
</feature>
<comment type="similarity">
    <text evidence="9">Belongs to the SLP1 family.</text>
</comment>
<evidence type="ECO:0000256" key="12">
    <source>
        <dbReference type="SAM" id="MobiDB-lite"/>
    </source>
</evidence>
<proteinExistence type="inferred from homology"/>
<organism evidence="14 15">
    <name type="scientific">Parthenolecanium corni</name>
    <dbReference type="NCBI Taxonomy" id="536013"/>
    <lineage>
        <taxon>Eukaryota</taxon>
        <taxon>Metazoa</taxon>
        <taxon>Ecdysozoa</taxon>
        <taxon>Arthropoda</taxon>
        <taxon>Hexapoda</taxon>
        <taxon>Insecta</taxon>
        <taxon>Pterygota</taxon>
        <taxon>Neoptera</taxon>
        <taxon>Paraneoptera</taxon>
        <taxon>Hemiptera</taxon>
        <taxon>Sternorrhyncha</taxon>
        <taxon>Coccoidea</taxon>
        <taxon>Coccidae</taxon>
        <taxon>Parthenolecanium</taxon>
    </lineage>
</organism>
<feature type="region of interest" description="Disordered" evidence="12">
    <location>
        <begin position="834"/>
        <end position="868"/>
    </location>
</feature>
<keyword evidence="4" id="KW-0256">Endoplasmic reticulum</keyword>
<name>A0AAN9TV49_9HEMI</name>
<dbReference type="EMBL" id="JBBCAQ010000027">
    <property type="protein sequence ID" value="KAK7586058.1"/>
    <property type="molecule type" value="Genomic_DNA"/>
</dbReference>
<dbReference type="FunFam" id="2.60.120.260:FF:000099">
    <property type="entry name" value="Uncharacterized protein, isoform C"/>
    <property type="match status" value="1"/>
</dbReference>
<reference evidence="14 15" key="1">
    <citation type="submission" date="2024-03" db="EMBL/GenBank/DDBJ databases">
        <title>Adaptation during the transition from Ophiocordyceps entomopathogen to insect associate is accompanied by gene loss and intensified selection.</title>
        <authorList>
            <person name="Ward C.M."/>
            <person name="Onetto C.A."/>
            <person name="Borneman A.R."/>
        </authorList>
    </citation>
    <scope>NUCLEOTIDE SEQUENCE [LARGE SCALE GENOMIC DNA]</scope>
    <source>
        <strain evidence="14">AWRI1</strain>
        <tissue evidence="14">Single Adult Female</tissue>
    </source>
</reference>
<evidence type="ECO:0000256" key="9">
    <source>
        <dbReference type="ARBA" id="ARBA00061226"/>
    </source>
</evidence>
<keyword evidence="5" id="KW-1133">Transmembrane helix</keyword>
<dbReference type="InterPro" id="IPR045120">
    <property type="entry name" value="Suco/Slp1-like"/>
</dbReference>
<keyword evidence="2" id="KW-0812">Transmembrane</keyword>
<evidence type="ECO:0000313" key="15">
    <source>
        <dbReference type="Proteomes" id="UP001367676"/>
    </source>
</evidence>
<feature type="region of interest" description="Disordered" evidence="12">
    <location>
        <begin position="27"/>
        <end position="47"/>
    </location>
</feature>
<comment type="subunit">
    <text evidence="10">Interacts with EMP65.</text>
</comment>
<dbReference type="InterPro" id="IPR008979">
    <property type="entry name" value="Galactose-bd-like_sf"/>
</dbReference>
<dbReference type="PANTHER" id="PTHR12953">
    <property type="entry name" value="MEMBRANE PROTEIN CH1 RELATED"/>
    <property type="match status" value="1"/>
</dbReference>
<keyword evidence="15" id="KW-1185">Reference proteome</keyword>
<keyword evidence="3" id="KW-0732">Signal</keyword>
<comment type="caution">
    <text evidence="14">The sequence shown here is derived from an EMBL/GenBank/DDBJ whole genome shotgun (WGS) entry which is preliminary data.</text>
</comment>
<dbReference type="GO" id="GO:0005789">
    <property type="term" value="C:endoplasmic reticulum membrane"/>
    <property type="evidence" value="ECO:0007669"/>
    <property type="project" value="UniProtKB-SubCell"/>
</dbReference>
<evidence type="ECO:0000256" key="5">
    <source>
        <dbReference type="ARBA" id="ARBA00022989"/>
    </source>
</evidence>
<comment type="subcellular location">
    <subcellularLocation>
        <location evidence="8">Endomembrane system</location>
        <topology evidence="8">Single-pass type I membrane protein</topology>
    </subcellularLocation>
    <subcellularLocation>
        <location evidence="1">Endoplasmic reticulum membrane</location>
        <topology evidence="1">Single-pass membrane protein</topology>
    </subcellularLocation>
</comment>
<dbReference type="Proteomes" id="UP001367676">
    <property type="component" value="Unassembled WGS sequence"/>
</dbReference>